<proteinExistence type="predicted"/>
<feature type="domain" description="CCHC-type" evidence="3">
    <location>
        <begin position="643"/>
        <end position="658"/>
    </location>
</feature>
<dbReference type="Pfam" id="PF07727">
    <property type="entry name" value="RVT_2"/>
    <property type="match status" value="1"/>
</dbReference>
<keyword evidence="1" id="KW-0479">Metal-binding</keyword>
<evidence type="ECO:0000256" key="1">
    <source>
        <dbReference type="PROSITE-ProRule" id="PRU00047"/>
    </source>
</evidence>
<dbReference type="InterPro" id="IPR001878">
    <property type="entry name" value="Znf_CCHC"/>
</dbReference>
<reference evidence="4" key="1">
    <citation type="journal article" date="2019" name="Sci. Rep.">
        <title>Draft genome of Tanacetum cinerariifolium, the natural source of mosquito coil.</title>
        <authorList>
            <person name="Yamashiro T."/>
            <person name="Shiraishi A."/>
            <person name="Satake H."/>
            <person name="Nakayama K."/>
        </authorList>
    </citation>
    <scope>NUCLEOTIDE SEQUENCE</scope>
</reference>
<feature type="compositionally biased region" description="Low complexity" evidence="2">
    <location>
        <begin position="611"/>
        <end position="625"/>
    </location>
</feature>
<evidence type="ECO:0000313" key="4">
    <source>
        <dbReference type="EMBL" id="GEU51822.1"/>
    </source>
</evidence>
<feature type="compositionally biased region" description="Basic residues" evidence="2">
    <location>
        <begin position="599"/>
        <end position="610"/>
    </location>
</feature>
<comment type="caution">
    <text evidence="4">The sequence shown here is derived from an EMBL/GenBank/DDBJ whole genome shotgun (WGS) entry which is preliminary data.</text>
</comment>
<sequence length="696" mass="78291">MHSLGKTINELHAMLKLHEQNLPKNNAPALHAIRAGQWKRNCPQYLAELLKKKKNAASGAGGSGIFVIELNTILNRSWIYDTGCSTHVCNTTQGLRNSLITQEASGSLEDLEIIQEEDMHHSIDTSLNHEEDDLEIDEPQIELPSNGKTIGSKWLFKKKTNMDRVKHTYKACLVEKGYTQTPWIDYEETFSPVVDIRAIKILITVAAYYDYEIWQMDVKTAFLNGYLNEEVYMEQPEGFVNLKYPNRRYCIENSKRGSIPMQEKINLSKSQAASTPAELKRMQNVSYASANPSDLYWTIVKNIMKYLMNTKDMFLVYGAGYVFILNGGAVDWNSAKKFISGLGVVPTIEEPISMYYDNTGAIAIANESGITKGGRHFRAKVHHLREVIEYGDVKLEKVHTYDNLADAFTKTLAFPKHSEHTRIIGMLSASRLMIVLSIEDKLNYLEQPIPPVPVAHAGQRVAPEILAAHTAWVKGSKEIAGLMLMTMEPEIQRNLEPLHAHEMLKEQEEGQSLSSCVLKMKGYIDNLERLRHLVTLGHGVSLILIGLRKEYDGFVQNYNMHSMGKIVNELHAMLKLHEQTMPQSNAPALNAIRAGKVQKGNKHKKSHSQKGAKGQNQGKGKFVPKPKIPPPPKRENPAKDSICHECGKIGHWKRNCPQYLAELMKKKKKTASGAGGSGIFVIELNAILNRSWIYDT</sequence>
<protein>
    <recommendedName>
        <fullName evidence="3">CCHC-type domain-containing protein</fullName>
    </recommendedName>
</protein>
<keyword evidence="1" id="KW-0863">Zinc-finger</keyword>
<dbReference type="GO" id="GO:0008270">
    <property type="term" value="F:zinc ion binding"/>
    <property type="evidence" value="ECO:0007669"/>
    <property type="project" value="UniProtKB-KW"/>
</dbReference>
<dbReference type="PROSITE" id="PS50158">
    <property type="entry name" value="ZF_CCHC"/>
    <property type="match status" value="1"/>
</dbReference>
<dbReference type="CDD" id="cd09272">
    <property type="entry name" value="RNase_HI_RT_Ty1"/>
    <property type="match status" value="1"/>
</dbReference>
<dbReference type="AlphaFoldDB" id="A0A6L2KTA9"/>
<evidence type="ECO:0000259" key="3">
    <source>
        <dbReference type="PROSITE" id="PS50158"/>
    </source>
</evidence>
<dbReference type="GO" id="GO:0003676">
    <property type="term" value="F:nucleic acid binding"/>
    <property type="evidence" value="ECO:0007669"/>
    <property type="project" value="InterPro"/>
</dbReference>
<accession>A0A6L2KTA9</accession>
<organism evidence="4">
    <name type="scientific">Tanacetum cinerariifolium</name>
    <name type="common">Dalmatian daisy</name>
    <name type="synonym">Chrysanthemum cinerariifolium</name>
    <dbReference type="NCBI Taxonomy" id="118510"/>
    <lineage>
        <taxon>Eukaryota</taxon>
        <taxon>Viridiplantae</taxon>
        <taxon>Streptophyta</taxon>
        <taxon>Embryophyta</taxon>
        <taxon>Tracheophyta</taxon>
        <taxon>Spermatophyta</taxon>
        <taxon>Magnoliopsida</taxon>
        <taxon>eudicotyledons</taxon>
        <taxon>Gunneridae</taxon>
        <taxon>Pentapetalae</taxon>
        <taxon>asterids</taxon>
        <taxon>campanulids</taxon>
        <taxon>Asterales</taxon>
        <taxon>Asteraceae</taxon>
        <taxon>Asteroideae</taxon>
        <taxon>Anthemideae</taxon>
        <taxon>Anthemidinae</taxon>
        <taxon>Tanacetum</taxon>
    </lineage>
</organism>
<dbReference type="SMART" id="SM00343">
    <property type="entry name" value="ZnF_C2HC"/>
    <property type="match status" value="1"/>
</dbReference>
<dbReference type="SUPFAM" id="SSF57756">
    <property type="entry name" value="Retrovirus zinc finger-like domains"/>
    <property type="match status" value="1"/>
</dbReference>
<dbReference type="InterPro" id="IPR036875">
    <property type="entry name" value="Znf_CCHC_sf"/>
</dbReference>
<dbReference type="InterPro" id="IPR013103">
    <property type="entry name" value="RVT_2"/>
</dbReference>
<name>A0A6L2KTA9_TANCI</name>
<keyword evidence="1" id="KW-0862">Zinc</keyword>
<feature type="non-terminal residue" evidence="4">
    <location>
        <position position="696"/>
    </location>
</feature>
<evidence type="ECO:0000256" key="2">
    <source>
        <dbReference type="SAM" id="MobiDB-lite"/>
    </source>
</evidence>
<gene>
    <name evidence="4" type="ORF">Tci_023800</name>
</gene>
<dbReference type="EMBL" id="BKCJ010002924">
    <property type="protein sequence ID" value="GEU51822.1"/>
    <property type="molecule type" value="Genomic_DNA"/>
</dbReference>
<dbReference type="Gene3D" id="4.10.60.10">
    <property type="entry name" value="Zinc finger, CCHC-type"/>
    <property type="match status" value="1"/>
</dbReference>
<feature type="region of interest" description="Disordered" evidence="2">
    <location>
        <begin position="596"/>
        <end position="640"/>
    </location>
</feature>
<dbReference type="Pfam" id="PF00098">
    <property type="entry name" value="zf-CCHC"/>
    <property type="match status" value="1"/>
</dbReference>